<proteinExistence type="predicted"/>
<evidence type="ECO:0000313" key="1">
    <source>
        <dbReference type="EMBL" id="MFC5849369.1"/>
    </source>
</evidence>
<keyword evidence="2" id="KW-1185">Reference proteome</keyword>
<sequence length="224" mass="25240">MNLIQKSLESVRVQGFTVINGFVGGQKAVEVDVEFEEFLNLPAAAVPVVFANVVSFDEDDLKYRIEDPRSPIERFREGEMLPEIVDLLKVKPDLARFQPHLDTPAFVAFAAPLNGVLVKSFVTEPWYNEMSALISEAEALAEEQAFRRREAKKAKEAAKLEDEVQKIRSLTEDADFVRLAKLKSTAQRTLMSLAKQKYPEATTAVGDQRLKELMAEIQDLILTR</sequence>
<dbReference type="RefSeq" id="WP_380050467.1">
    <property type="nucleotide sequence ID" value="NZ_JBHSOH010000020.1"/>
</dbReference>
<accession>A0ABW1DNE6</accession>
<organism evidence="1 2">
    <name type="scientific">Deinococcus petrolearius</name>
    <dbReference type="NCBI Taxonomy" id="1751295"/>
    <lineage>
        <taxon>Bacteria</taxon>
        <taxon>Thermotogati</taxon>
        <taxon>Deinococcota</taxon>
        <taxon>Deinococci</taxon>
        <taxon>Deinococcales</taxon>
        <taxon>Deinococcaceae</taxon>
        <taxon>Deinococcus</taxon>
    </lineage>
</organism>
<dbReference type="Proteomes" id="UP001595979">
    <property type="component" value="Unassembled WGS sequence"/>
</dbReference>
<gene>
    <name evidence="1" type="ORF">ACFPQ6_13735</name>
</gene>
<comment type="caution">
    <text evidence="1">The sequence shown here is derived from an EMBL/GenBank/DDBJ whole genome shotgun (WGS) entry which is preliminary data.</text>
</comment>
<name>A0ABW1DNE6_9DEIO</name>
<evidence type="ECO:0000313" key="2">
    <source>
        <dbReference type="Proteomes" id="UP001595979"/>
    </source>
</evidence>
<dbReference type="EMBL" id="JBHSOH010000020">
    <property type="protein sequence ID" value="MFC5849369.1"/>
    <property type="molecule type" value="Genomic_DNA"/>
</dbReference>
<reference evidence="2" key="1">
    <citation type="journal article" date="2019" name="Int. J. Syst. Evol. Microbiol.">
        <title>The Global Catalogue of Microorganisms (GCM) 10K type strain sequencing project: providing services to taxonomists for standard genome sequencing and annotation.</title>
        <authorList>
            <consortium name="The Broad Institute Genomics Platform"/>
            <consortium name="The Broad Institute Genome Sequencing Center for Infectious Disease"/>
            <person name="Wu L."/>
            <person name="Ma J."/>
        </authorList>
    </citation>
    <scope>NUCLEOTIDE SEQUENCE [LARGE SCALE GENOMIC DNA]</scope>
    <source>
        <strain evidence="2">CGMCC 1.15053</strain>
    </source>
</reference>
<protein>
    <submittedName>
        <fullName evidence="1">Uncharacterized protein</fullName>
    </submittedName>
</protein>